<dbReference type="InterPro" id="IPR051640">
    <property type="entry name" value="GRB10-interact_GYF"/>
</dbReference>
<feature type="region of interest" description="Disordered" evidence="1">
    <location>
        <begin position="928"/>
        <end position="958"/>
    </location>
</feature>
<sequence length="1309" mass="149947">MADTLNFGPEWLRALSDGNTVASPPPTPGLGGKFKLANNRYGREEMLALFHDQYKAPDELKEIPSIYCEAIQKPLAFMNLSEEEQRLMSQSVNSVTVLRSMGRGSGPPTRGRGGSTADRGRGRGRGRGEYIHRTISENGEHNTHSGGFGVPGRNVNNDGWEEVGKKYERGGYISRNYDETTDRGGIRQHYNRSLSNDNWREKNNNEEDDGSWRRAGTRDKWNKDSRGNWRDPNHHDNQDNDRKQSNGFSRDGPPGRQYQRSRSSESWDTEDNLPEWSTEVDDPETVGSFDASGAFVSTFKEPGGLEDELEEKPDKENQVPAVSKEKVKENNNNNKTKEEPNQKSAKSANINSNNGPNGDPKSSNNKTDINPNNIRASPLQLIDRRGGNQNEKSSRASPSLTQRPSINNKTQHNNLTAPQKLSPSRSAPDLKLKEGEALDFMKLEAENLVALVTDEDDFVPSMKESSSQQIPQQPSSQETFKWLYKDPQGDIQGPFTSDEMAEWFSAGYFTMSLLVKRLCDERFQQLGDLIKRWGRVPFLAGLAPPPLLNSPVTTLPTDQPAVLPPISQPPIQTSVTPPNEQINVLQQQFMLQQQMLQQQLLMRQLQQQQQQQMVLQQMQEQEGFKSLPLAQQQQLMMQMMMSQPPIMLPQQQQQLQQAAVAAQQQHRLSPLHTEQGGISNHPSFHRSMSQPSSKSDNHGGEETIWGGVNTTSAAPNPLAAGGFSQPTSVWDLEAGKQSDPADLHAQIQRMQQEMERVKRLEEERKREEEIKQLELQRKQEDIKQQQEMLMREKQEIERQRQLEIQKIEAATRQQQEEEQKQAEEMMRQEQERQRQLHLEEHRRREEEARIEEELRRVEEQQRAEERRLEEERKKEEKRKEEERKREEKRLKEEAKRKMEEERKRQQEMLQQQELMRQQELQRLELEEQQRKQEEVERQAELQRQQQEALRKLQQQQREQLSNIKLPATAQWAKQQNGGSNITNSLSLTEIQQQEHQKWLEEEQQRQIEMQQRQHMEILQQKQQAQQQQQKSWASHVQSPASNRKSLMQIQQEEQAKLVEAERKRQQQTQQKQTQPNKNVSLASAAAWAGSASNNNSSVWGSESGAAGGIWEQPPSSKKKAAATVAKDFPALKDKKGGAAATKATKTTNAKTTKEEVVVKSLFKPQQKSDEFTTWCENALKTIATSVDVPTFIAFLQDVESPYEVHDYVRSYLGETKAVNDFSKMYLEKRSQYKNKKRQEKRQQEDSIWGPAPAINPKERKPAQASDGGNAQKSKGKKKKKMQKLDGSVLGFTCQAAPDRVNAGEIENIL</sequence>
<dbReference type="Pfam" id="PF02213">
    <property type="entry name" value="GYF"/>
    <property type="match status" value="1"/>
</dbReference>
<accession>V4B0F2</accession>
<proteinExistence type="predicted"/>
<dbReference type="STRING" id="225164.V4B0F2"/>
<feature type="compositionally biased region" description="Polar residues" evidence="1">
    <location>
        <begin position="1031"/>
        <end position="1052"/>
    </location>
</feature>
<feature type="compositionally biased region" description="Low complexity" evidence="1">
    <location>
        <begin position="941"/>
        <end position="958"/>
    </location>
</feature>
<feature type="compositionally biased region" description="Basic and acidic residues" evidence="1">
    <location>
        <begin position="1053"/>
        <end position="1064"/>
    </location>
</feature>
<dbReference type="SMART" id="SM00444">
    <property type="entry name" value="GYF"/>
    <property type="match status" value="1"/>
</dbReference>
<feature type="region of interest" description="Disordered" evidence="1">
    <location>
        <begin position="1232"/>
        <end position="1283"/>
    </location>
</feature>
<dbReference type="CDD" id="cd00072">
    <property type="entry name" value="GYF"/>
    <property type="match status" value="1"/>
</dbReference>
<dbReference type="PANTHER" id="PTHR14445:SF36">
    <property type="entry name" value="FI03272P-RELATED"/>
    <property type="match status" value="1"/>
</dbReference>
<feature type="region of interest" description="Disordered" evidence="1">
    <location>
        <begin position="658"/>
        <end position="726"/>
    </location>
</feature>
<feature type="compositionally biased region" description="Polar residues" evidence="1">
    <location>
        <begin position="387"/>
        <end position="425"/>
    </location>
</feature>
<dbReference type="InterPro" id="IPR003169">
    <property type="entry name" value="GYF"/>
</dbReference>
<evidence type="ECO:0000256" key="1">
    <source>
        <dbReference type="SAM" id="MobiDB-lite"/>
    </source>
</evidence>
<feature type="compositionally biased region" description="Basic and acidic residues" evidence="1">
    <location>
        <begin position="814"/>
        <end position="906"/>
    </location>
</feature>
<dbReference type="GO" id="GO:0005829">
    <property type="term" value="C:cytosol"/>
    <property type="evidence" value="ECO:0007669"/>
    <property type="project" value="TreeGrafter"/>
</dbReference>
<feature type="region of interest" description="Disordered" evidence="1">
    <location>
        <begin position="98"/>
        <end position="157"/>
    </location>
</feature>
<dbReference type="SUPFAM" id="SSF55277">
    <property type="entry name" value="GYF domain"/>
    <property type="match status" value="1"/>
</dbReference>
<dbReference type="PROSITE" id="PS50829">
    <property type="entry name" value="GYF"/>
    <property type="match status" value="1"/>
</dbReference>
<evidence type="ECO:0000259" key="2">
    <source>
        <dbReference type="PROSITE" id="PS50829"/>
    </source>
</evidence>
<dbReference type="OMA" id="QNRICLQ"/>
<dbReference type="OrthoDB" id="48509at2759"/>
<dbReference type="EMBL" id="KB199981">
    <property type="protein sequence ID" value="ESP03518.1"/>
    <property type="molecule type" value="Genomic_DNA"/>
</dbReference>
<reference evidence="3 4" key="1">
    <citation type="journal article" date="2013" name="Nature">
        <title>Insights into bilaterian evolution from three spiralian genomes.</title>
        <authorList>
            <person name="Simakov O."/>
            <person name="Marletaz F."/>
            <person name="Cho S.J."/>
            <person name="Edsinger-Gonzales E."/>
            <person name="Havlak P."/>
            <person name="Hellsten U."/>
            <person name="Kuo D.H."/>
            <person name="Larsson T."/>
            <person name="Lv J."/>
            <person name="Arendt D."/>
            <person name="Savage R."/>
            <person name="Osoegawa K."/>
            <person name="de Jong P."/>
            <person name="Grimwood J."/>
            <person name="Chapman J.A."/>
            <person name="Shapiro H."/>
            <person name="Aerts A."/>
            <person name="Otillar R.P."/>
            <person name="Terry A.Y."/>
            <person name="Boore J.L."/>
            <person name="Grigoriev I.V."/>
            <person name="Lindberg D.R."/>
            <person name="Seaver E.C."/>
            <person name="Weisblat D.A."/>
            <person name="Putnam N.H."/>
            <person name="Rokhsar D.S."/>
        </authorList>
    </citation>
    <scope>NUCLEOTIDE SEQUENCE [LARGE SCALE GENOMIC DNA]</scope>
</reference>
<feature type="compositionally biased region" description="Low complexity" evidence="1">
    <location>
        <begin position="1066"/>
        <end position="1101"/>
    </location>
</feature>
<dbReference type="RefSeq" id="XP_009045748.1">
    <property type="nucleotide sequence ID" value="XM_009047500.1"/>
</dbReference>
<organism evidence="3 4">
    <name type="scientific">Lottia gigantea</name>
    <name type="common">Giant owl limpet</name>
    <dbReference type="NCBI Taxonomy" id="225164"/>
    <lineage>
        <taxon>Eukaryota</taxon>
        <taxon>Metazoa</taxon>
        <taxon>Spiralia</taxon>
        <taxon>Lophotrochozoa</taxon>
        <taxon>Mollusca</taxon>
        <taxon>Gastropoda</taxon>
        <taxon>Patellogastropoda</taxon>
        <taxon>Lottioidea</taxon>
        <taxon>Lottiidae</taxon>
        <taxon>Lottia</taxon>
    </lineage>
</organism>
<name>V4B0F2_LOTGI</name>
<feature type="domain" description="GYF" evidence="2">
    <location>
        <begin position="479"/>
        <end position="527"/>
    </location>
</feature>
<evidence type="ECO:0000313" key="4">
    <source>
        <dbReference type="Proteomes" id="UP000030746"/>
    </source>
</evidence>
<feature type="compositionally biased region" description="Basic and acidic residues" evidence="1">
    <location>
        <begin position="928"/>
        <end position="940"/>
    </location>
</feature>
<feature type="compositionally biased region" description="Polar residues" evidence="1">
    <location>
        <begin position="676"/>
        <end position="694"/>
    </location>
</feature>
<dbReference type="InterPro" id="IPR035445">
    <property type="entry name" value="GYF-like_dom_sf"/>
</dbReference>
<feature type="region of interest" description="Disordered" evidence="1">
    <location>
        <begin position="196"/>
        <end position="428"/>
    </location>
</feature>
<feature type="compositionally biased region" description="Low complexity" evidence="1">
    <location>
        <begin position="342"/>
        <end position="354"/>
    </location>
</feature>
<dbReference type="KEGG" id="lgi:LOTGIDRAFT_171304"/>
<feature type="compositionally biased region" description="Basic and acidic residues" evidence="1">
    <location>
        <begin position="118"/>
        <end position="143"/>
    </location>
</feature>
<gene>
    <name evidence="3" type="ORF">LOTGIDRAFT_171304</name>
</gene>
<feature type="region of interest" description="Disordered" evidence="1">
    <location>
        <begin position="807"/>
        <end position="913"/>
    </location>
</feature>
<evidence type="ECO:0000313" key="3">
    <source>
        <dbReference type="EMBL" id="ESP03518.1"/>
    </source>
</evidence>
<feature type="region of interest" description="Disordered" evidence="1">
    <location>
        <begin position="1010"/>
        <end position="1122"/>
    </location>
</feature>
<feature type="compositionally biased region" description="Basic and acidic residues" evidence="1">
    <location>
        <begin position="312"/>
        <end position="341"/>
    </location>
</feature>
<dbReference type="Gene3D" id="3.30.1490.40">
    <property type="match status" value="1"/>
</dbReference>
<dbReference type="GeneID" id="20241711"/>
<feature type="compositionally biased region" description="Basic and acidic residues" evidence="1">
    <location>
        <begin position="198"/>
        <end position="244"/>
    </location>
</feature>
<keyword evidence="4" id="KW-1185">Reference proteome</keyword>
<dbReference type="Proteomes" id="UP000030746">
    <property type="component" value="Unassembled WGS sequence"/>
</dbReference>
<feature type="compositionally biased region" description="Polar residues" evidence="1">
    <location>
        <begin position="360"/>
        <end position="375"/>
    </location>
</feature>
<protein>
    <recommendedName>
        <fullName evidence="2">GYF domain-containing protein</fullName>
    </recommendedName>
</protein>
<feature type="compositionally biased region" description="Acidic residues" evidence="1">
    <location>
        <begin position="267"/>
        <end position="284"/>
    </location>
</feature>
<dbReference type="CTD" id="20241711"/>
<dbReference type="PANTHER" id="PTHR14445">
    <property type="entry name" value="GRB10 INTERACTING GYF PROTEIN"/>
    <property type="match status" value="1"/>
</dbReference>
<dbReference type="HOGENOM" id="CLU_007300_0_0_1"/>
<feature type="compositionally biased region" description="Low complexity" evidence="1">
    <location>
        <begin position="1016"/>
        <end position="1030"/>
    </location>
</feature>